<keyword evidence="2" id="KW-0732">Signal</keyword>
<evidence type="ECO:0000256" key="2">
    <source>
        <dbReference type="SAM" id="SignalP"/>
    </source>
</evidence>
<feature type="domain" description="SWIM-type" evidence="3">
    <location>
        <begin position="276"/>
        <end position="312"/>
    </location>
</feature>
<organism evidence="4 5">
    <name type="scientific">Plectus sambesii</name>
    <dbReference type="NCBI Taxonomy" id="2011161"/>
    <lineage>
        <taxon>Eukaryota</taxon>
        <taxon>Metazoa</taxon>
        <taxon>Ecdysozoa</taxon>
        <taxon>Nematoda</taxon>
        <taxon>Chromadorea</taxon>
        <taxon>Plectida</taxon>
        <taxon>Plectina</taxon>
        <taxon>Plectoidea</taxon>
        <taxon>Plectidae</taxon>
        <taxon>Plectus</taxon>
    </lineage>
</organism>
<name>A0A914X8J6_9BILA</name>
<dbReference type="InterPro" id="IPR007527">
    <property type="entry name" value="Znf_SWIM"/>
</dbReference>
<protein>
    <submittedName>
        <fullName evidence="5">SWIM-type domain-containing protein</fullName>
    </submittedName>
</protein>
<dbReference type="WBParaSite" id="PSAMB.scaffold6844size8701.g29190.t1">
    <property type="protein sequence ID" value="PSAMB.scaffold6844size8701.g29190.t1"/>
    <property type="gene ID" value="PSAMB.scaffold6844size8701.g29190"/>
</dbReference>
<evidence type="ECO:0000313" key="5">
    <source>
        <dbReference type="WBParaSite" id="PSAMB.scaffold6844size8701.g29190.t1"/>
    </source>
</evidence>
<accession>A0A914X8J6</accession>
<dbReference type="GO" id="GO:0008270">
    <property type="term" value="F:zinc ion binding"/>
    <property type="evidence" value="ECO:0007669"/>
    <property type="project" value="UniProtKB-KW"/>
</dbReference>
<keyword evidence="1" id="KW-0479">Metal-binding</keyword>
<sequence>METNFTFIFLMIKSLAAQLLNLQFNPSLPVANCANAIANGFSCTFSNDFVRVNCWVHIHRNMQKQLLTIKSEKLHSQFALDIEALQLAHLVDSFNKAAALYAEKWDAIGEDLNETVKRQIEQCLQHFAEEYCDRYPGWFEGHATSHPSHNNALKSTNNVIKMEYTMRSQLPVAQFANMACTIVRDWSQIRNPEAVNFVPFNSEAPIKEKDYEETYGLICEKRKMLTQCSDGAITRFIAKKGLINLTSEQFREYKHHFHENLWPSFDTYVEVHMSMWAVSIPIENWTSGAYSCPPFLKKHKCKHLIAVAATFNLTSIPISAKAIVLVRRKKEVALPKQPKHSFVIELL</sequence>
<keyword evidence="4" id="KW-1185">Reference proteome</keyword>
<feature type="signal peptide" evidence="2">
    <location>
        <begin position="1"/>
        <end position="17"/>
    </location>
</feature>
<evidence type="ECO:0000259" key="3">
    <source>
        <dbReference type="PROSITE" id="PS50966"/>
    </source>
</evidence>
<dbReference type="AlphaFoldDB" id="A0A914X8J6"/>
<proteinExistence type="predicted"/>
<keyword evidence="1" id="KW-0862">Zinc</keyword>
<dbReference type="Proteomes" id="UP000887566">
    <property type="component" value="Unplaced"/>
</dbReference>
<evidence type="ECO:0000313" key="4">
    <source>
        <dbReference type="Proteomes" id="UP000887566"/>
    </source>
</evidence>
<reference evidence="5" key="1">
    <citation type="submission" date="2022-11" db="UniProtKB">
        <authorList>
            <consortium name="WormBaseParasite"/>
        </authorList>
    </citation>
    <scope>IDENTIFICATION</scope>
</reference>
<feature type="chain" id="PRO_5036972976" evidence="2">
    <location>
        <begin position="18"/>
        <end position="347"/>
    </location>
</feature>
<keyword evidence="1" id="KW-0863">Zinc-finger</keyword>
<dbReference type="PROSITE" id="PS50966">
    <property type="entry name" value="ZF_SWIM"/>
    <property type="match status" value="1"/>
</dbReference>
<evidence type="ECO:0000256" key="1">
    <source>
        <dbReference type="PROSITE-ProRule" id="PRU00325"/>
    </source>
</evidence>